<dbReference type="Pfam" id="PF10851">
    <property type="entry name" value="DUF2652"/>
    <property type="match status" value="1"/>
</dbReference>
<evidence type="ECO:0000313" key="1">
    <source>
        <dbReference type="EMBL" id="MDH6196982.1"/>
    </source>
</evidence>
<gene>
    <name evidence="1" type="ORF">M2272_003635</name>
</gene>
<keyword evidence="2" id="KW-1185">Reference proteome</keyword>
<dbReference type="SUPFAM" id="SSF55961">
    <property type="entry name" value="Bet v1-like"/>
    <property type="match status" value="1"/>
</dbReference>
<dbReference type="CDD" id="cd07812">
    <property type="entry name" value="SRPBCC"/>
    <property type="match status" value="1"/>
</dbReference>
<proteinExistence type="predicted"/>
<protein>
    <submittedName>
        <fullName evidence="1">Uncharacterized protein YndB with AHSA1/START domain</fullName>
    </submittedName>
</protein>
<accession>A0ABT6L439</accession>
<sequence length="390" mass="44090">MLDAGGNEVNVQGDYRARQGYLLLADISGYTKFLTGTELVHAQAIIRELIMLVRERLVPPMKFVQLEGDAVFCYADTTAFRDGERLIELLEVCYFDFSNRLLNMARNTTCRCAACASISALDLKFVCHYGSFVVDADAHGVDLAGPDVILVHRLLKNTVCEATGIRAYAYLTDAVLHRLPVELDLPRHVEHYESFGVTTGGVHDLKPVIAAMQGAHQHYVGPEDADFEFSVEVPVPPVIAWRYWLDPIERQRWLCRHFSAKPDRATRNAQGRIGPGAAMHCNHGPGPAYWEFVDWRPFASVTHEVAAAHVLRYVGLRNEFDTFDFESIPDGGTRVVHRVRLKDRRRSTLLVYRIQRHFLAAYWRRCHRVLLSTIAEDNAVAQGEDSAQDR</sequence>
<comment type="caution">
    <text evidence="1">The sequence shown here is derived from an EMBL/GenBank/DDBJ whole genome shotgun (WGS) entry which is preliminary data.</text>
</comment>
<dbReference type="EMBL" id="JARXVE010000005">
    <property type="protein sequence ID" value="MDH6196982.1"/>
    <property type="molecule type" value="Genomic_DNA"/>
</dbReference>
<dbReference type="Proteomes" id="UP001160130">
    <property type="component" value="Unassembled WGS sequence"/>
</dbReference>
<organism evidence="1 2">
    <name type="scientific">Mycolicibacterium frederiksbergense</name>
    <dbReference type="NCBI Taxonomy" id="117567"/>
    <lineage>
        <taxon>Bacteria</taxon>
        <taxon>Bacillati</taxon>
        <taxon>Actinomycetota</taxon>
        <taxon>Actinomycetes</taxon>
        <taxon>Mycobacteriales</taxon>
        <taxon>Mycobacteriaceae</taxon>
        <taxon>Mycolicibacterium</taxon>
    </lineage>
</organism>
<name>A0ABT6L439_9MYCO</name>
<dbReference type="Gene3D" id="3.30.530.20">
    <property type="match status" value="1"/>
</dbReference>
<evidence type="ECO:0000313" key="2">
    <source>
        <dbReference type="Proteomes" id="UP001160130"/>
    </source>
</evidence>
<reference evidence="1 2" key="1">
    <citation type="submission" date="2023-04" db="EMBL/GenBank/DDBJ databases">
        <title>Forest soil microbial communities from Buena Vista Peninsula, Colon Province, Panama.</title>
        <authorList>
            <person name="Bouskill N."/>
        </authorList>
    </citation>
    <scope>NUCLEOTIDE SEQUENCE [LARGE SCALE GENOMIC DNA]</scope>
    <source>
        <strain evidence="1 2">AC80</strain>
    </source>
</reference>
<dbReference type="InterPro" id="IPR023393">
    <property type="entry name" value="START-like_dom_sf"/>
</dbReference>
<dbReference type="InterPro" id="IPR020503">
    <property type="entry name" value="Uncharacterised_Rv2561"/>
</dbReference>